<protein>
    <submittedName>
        <fullName evidence="3">Uncharacterized protein</fullName>
    </submittedName>
</protein>
<evidence type="ECO:0000256" key="1">
    <source>
        <dbReference type="SAM" id="MobiDB-lite"/>
    </source>
</evidence>
<dbReference type="Proteomes" id="UP000225706">
    <property type="component" value="Unassembled WGS sequence"/>
</dbReference>
<organism evidence="3 4">
    <name type="scientific">Stylophora pistillata</name>
    <name type="common">Smooth cauliflower coral</name>
    <dbReference type="NCBI Taxonomy" id="50429"/>
    <lineage>
        <taxon>Eukaryota</taxon>
        <taxon>Metazoa</taxon>
        <taxon>Cnidaria</taxon>
        <taxon>Anthozoa</taxon>
        <taxon>Hexacorallia</taxon>
        <taxon>Scleractinia</taxon>
        <taxon>Astrocoeniina</taxon>
        <taxon>Pocilloporidae</taxon>
        <taxon>Stylophora</taxon>
    </lineage>
</organism>
<feature type="transmembrane region" description="Helical" evidence="2">
    <location>
        <begin position="355"/>
        <end position="376"/>
    </location>
</feature>
<dbReference type="AlphaFoldDB" id="A0A2B4RNV6"/>
<evidence type="ECO:0000313" key="3">
    <source>
        <dbReference type="EMBL" id="PFX18856.1"/>
    </source>
</evidence>
<comment type="caution">
    <text evidence="3">The sequence shown here is derived from an EMBL/GenBank/DDBJ whole genome shotgun (WGS) entry which is preliminary data.</text>
</comment>
<gene>
    <name evidence="3" type="ORF">AWC38_SpisGene16760</name>
</gene>
<evidence type="ECO:0000313" key="4">
    <source>
        <dbReference type="Proteomes" id="UP000225706"/>
    </source>
</evidence>
<dbReference type="OrthoDB" id="5964458at2759"/>
<name>A0A2B4RNV6_STYPI</name>
<keyword evidence="2" id="KW-0812">Transmembrane</keyword>
<accession>A0A2B4RNV6</accession>
<evidence type="ECO:0000256" key="2">
    <source>
        <dbReference type="SAM" id="Phobius"/>
    </source>
</evidence>
<feature type="transmembrane region" description="Helical" evidence="2">
    <location>
        <begin position="388"/>
        <end position="406"/>
    </location>
</feature>
<sequence>MADNNHGEGNATADTKTGESSSETSENDVKNSSKHESSWKTKMYLLERALEEQQATCNYLREERDTFVAHNRLLKHEVKNLQRGICVDDPENVKSRKYEKGPLTNDMSVIGFILALPRKLVRGLVNRLALFAWWTGTWTNEGLSFLQIENKWVELQRSKYEIEDDNFRLQNQVYALQELLVEKEAEIVRLIERNKDFKNRLDTNSAMVHDKTHRYDQISQHLHALAEFSDNLSEEIEKIKQAMDRRLEKFEGVNRDIGRLAEGQRLLEIAEKNLERRVDNLADSSAHECCYFNSDTLHTHRLGEDATNTVSVQTTLPAAPSEKPMIPSDTDKLKTKPLPQKKSKVCELFCCGCRIFAVFLLAFLITGVLFHFILVTSSLRLPSSPVEGFYGVDLFALWSCFVNWLFHAVVTE</sequence>
<dbReference type="EMBL" id="LSMT01000389">
    <property type="protein sequence ID" value="PFX18856.1"/>
    <property type="molecule type" value="Genomic_DNA"/>
</dbReference>
<keyword evidence="2" id="KW-0472">Membrane</keyword>
<keyword evidence="4" id="KW-1185">Reference proteome</keyword>
<feature type="region of interest" description="Disordered" evidence="1">
    <location>
        <begin position="1"/>
        <end position="35"/>
    </location>
</feature>
<reference evidence="4" key="1">
    <citation type="journal article" date="2017" name="bioRxiv">
        <title>Comparative analysis of the genomes of Stylophora pistillata and Acropora digitifera provides evidence for extensive differences between species of corals.</title>
        <authorList>
            <person name="Voolstra C.R."/>
            <person name="Li Y."/>
            <person name="Liew Y.J."/>
            <person name="Baumgarten S."/>
            <person name="Zoccola D."/>
            <person name="Flot J.-F."/>
            <person name="Tambutte S."/>
            <person name="Allemand D."/>
            <person name="Aranda M."/>
        </authorList>
    </citation>
    <scope>NUCLEOTIDE SEQUENCE [LARGE SCALE GENOMIC DNA]</scope>
</reference>
<proteinExistence type="predicted"/>
<keyword evidence="2" id="KW-1133">Transmembrane helix</keyword>